<evidence type="ECO:0000256" key="1">
    <source>
        <dbReference type="SAM" id="Coils"/>
    </source>
</evidence>
<feature type="transmembrane region" description="Helical" evidence="2">
    <location>
        <begin position="6"/>
        <end position="29"/>
    </location>
</feature>
<accession>A0A1A9RKX0</accession>
<organism evidence="3 4">
    <name type="scientific">Eikenella corrodens</name>
    <dbReference type="NCBI Taxonomy" id="539"/>
    <lineage>
        <taxon>Bacteria</taxon>
        <taxon>Pseudomonadati</taxon>
        <taxon>Pseudomonadota</taxon>
        <taxon>Betaproteobacteria</taxon>
        <taxon>Neisseriales</taxon>
        <taxon>Neisseriaceae</taxon>
        <taxon>Eikenella</taxon>
    </lineage>
</organism>
<evidence type="ECO:0000313" key="3">
    <source>
        <dbReference type="EMBL" id="OAM20038.1"/>
    </source>
</evidence>
<dbReference type="Proteomes" id="UP000077589">
    <property type="component" value="Unassembled WGS sequence"/>
</dbReference>
<dbReference type="RefSeq" id="WP_023887990.1">
    <property type="nucleotide sequence ID" value="NZ_JAWFMW010000121.1"/>
</dbReference>
<sequence>MDNRTFISIEFWQIVSFLMGFLGVCWMFGKMLLTHYESRLAQVYNKSEELEKTVNSLKETLPLNYVLREDYIRGQAVLEAKMDALHKTISDLYKLESGKK</sequence>
<gene>
    <name evidence="3" type="ORF">A7P90_04455</name>
</gene>
<protein>
    <submittedName>
        <fullName evidence="3">Uncharacterized protein</fullName>
    </submittedName>
</protein>
<keyword evidence="2" id="KW-0472">Membrane</keyword>
<keyword evidence="2" id="KW-1133">Transmembrane helix</keyword>
<evidence type="ECO:0000256" key="2">
    <source>
        <dbReference type="SAM" id="Phobius"/>
    </source>
</evidence>
<dbReference type="EMBL" id="LXSG01000026">
    <property type="protein sequence ID" value="OAM20038.1"/>
    <property type="molecule type" value="Genomic_DNA"/>
</dbReference>
<reference evidence="4" key="1">
    <citation type="submission" date="2016-05" db="EMBL/GenBank/DDBJ databases">
        <title>Draft genome of Corynebacterium afermentans subsp. afermentans LCDC 88199T.</title>
        <authorList>
            <person name="Bernier A.-M."/>
            <person name="Bernard K."/>
        </authorList>
    </citation>
    <scope>NUCLEOTIDE SEQUENCE [LARGE SCALE GENOMIC DNA]</scope>
    <source>
        <strain evidence="4">NML04-0072</strain>
    </source>
</reference>
<feature type="coiled-coil region" evidence="1">
    <location>
        <begin position="33"/>
        <end position="60"/>
    </location>
</feature>
<evidence type="ECO:0000313" key="4">
    <source>
        <dbReference type="Proteomes" id="UP000077589"/>
    </source>
</evidence>
<comment type="caution">
    <text evidence="3">The sequence shown here is derived from an EMBL/GenBank/DDBJ whole genome shotgun (WGS) entry which is preliminary data.</text>
</comment>
<keyword evidence="2" id="KW-0812">Transmembrane</keyword>
<dbReference type="OrthoDB" id="5689128at2"/>
<proteinExistence type="predicted"/>
<dbReference type="AlphaFoldDB" id="A0A1A9RKX0"/>
<keyword evidence="1" id="KW-0175">Coiled coil</keyword>
<name>A0A1A9RKX0_EIKCO</name>